<comment type="caution">
    <text evidence="2">The sequence shown here is derived from an EMBL/GenBank/DDBJ whole genome shotgun (WGS) entry which is preliminary data.</text>
</comment>
<dbReference type="EMBL" id="CAJOBZ010000031">
    <property type="protein sequence ID" value="CAF4891170.1"/>
    <property type="molecule type" value="Genomic_DNA"/>
</dbReference>
<proteinExistence type="predicted"/>
<feature type="region of interest" description="Disordered" evidence="1">
    <location>
        <begin position="30"/>
        <end position="98"/>
    </location>
</feature>
<feature type="compositionally biased region" description="Low complexity" evidence="1">
    <location>
        <begin position="54"/>
        <end position="70"/>
    </location>
</feature>
<evidence type="ECO:0000256" key="1">
    <source>
        <dbReference type="SAM" id="MobiDB-lite"/>
    </source>
</evidence>
<protein>
    <submittedName>
        <fullName evidence="2">Uncharacterized protein</fullName>
    </submittedName>
</protein>
<dbReference type="AlphaFoldDB" id="A0A821UKN9"/>
<sequence>MGEVMRAVGGMLDVKLAGIGVRLLSEPVLRPPLAASARGPRAPERSVEWGGLGSPDVSGPRDPGGPSDGSWATVTKGKKGKGKKGGPPAASILPPVSGGSGLVGRAVDHGVDHGIGWASGSRKKACQGAAFAHSAENCRSGPHAAERGREAGGHV</sequence>
<evidence type="ECO:0000313" key="2">
    <source>
        <dbReference type="EMBL" id="CAF4891170.1"/>
    </source>
</evidence>
<evidence type="ECO:0000313" key="3">
    <source>
        <dbReference type="Proteomes" id="UP000663880"/>
    </source>
</evidence>
<dbReference type="OrthoDB" id="427960at2759"/>
<gene>
    <name evidence="2" type="ORF">PMACD_LOCUS10475</name>
</gene>
<keyword evidence="3" id="KW-1185">Reference proteome</keyword>
<accession>A0A821UKN9</accession>
<name>A0A821UKN9_9NEOP</name>
<reference evidence="2" key="1">
    <citation type="submission" date="2021-02" db="EMBL/GenBank/DDBJ databases">
        <authorList>
            <person name="Steward A R."/>
        </authorList>
    </citation>
    <scope>NUCLEOTIDE SEQUENCE</scope>
</reference>
<dbReference type="Proteomes" id="UP000663880">
    <property type="component" value="Unassembled WGS sequence"/>
</dbReference>
<organism evidence="2 3">
    <name type="scientific">Pieris macdunnoughi</name>
    <dbReference type="NCBI Taxonomy" id="345717"/>
    <lineage>
        <taxon>Eukaryota</taxon>
        <taxon>Metazoa</taxon>
        <taxon>Ecdysozoa</taxon>
        <taxon>Arthropoda</taxon>
        <taxon>Hexapoda</taxon>
        <taxon>Insecta</taxon>
        <taxon>Pterygota</taxon>
        <taxon>Neoptera</taxon>
        <taxon>Endopterygota</taxon>
        <taxon>Lepidoptera</taxon>
        <taxon>Glossata</taxon>
        <taxon>Ditrysia</taxon>
        <taxon>Papilionoidea</taxon>
        <taxon>Pieridae</taxon>
        <taxon>Pierinae</taxon>
        <taxon>Pieris</taxon>
    </lineage>
</organism>